<evidence type="ECO:0008006" key="3">
    <source>
        <dbReference type="Google" id="ProtNLM"/>
    </source>
</evidence>
<evidence type="ECO:0000313" key="2">
    <source>
        <dbReference type="Proteomes" id="UP000006787"/>
    </source>
</evidence>
<dbReference type="SUPFAM" id="SSF159121">
    <property type="entry name" value="BC4932-like"/>
    <property type="match status" value="1"/>
</dbReference>
<reference evidence="1 2" key="1">
    <citation type="journal article" date="2012" name="J. Bacteriol.">
        <title>Genome Sequence of the Bacteriocin-Producing Strain Lactococcus garvieae DCC43.</title>
        <authorList>
            <person name="Gabrielsen C."/>
            <person name="Brede D.A."/>
            <person name="Hernandez P.E."/>
            <person name="Nes I.F."/>
            <person name="Diep D.B."/>
        </authorList>
    </citation>
    <scope>NUCLEOTIDE SEQUENCE [LARGE SCALE GENOMIC DNA]</scope>
    <source>
        <strain evidence="1 2">DCC43</strain>
    </source>
</reference>
<proteinExistence type="predicted"/>
<dbReference type="RefSeq" id="WP_003136371.1">
    <property type="nucleotide sequence ID" value="NZ_AMQS01000031.1"/>
</dbReference>
<dbReference type="NCBIfam" id="TIGR01655">
    <property type="entry name" value="yxeA_fam"/>
    <property type="match status" value="1"/>
</dbReference>
<dbReference type="PANTHER" id="PTHR36433:SF2">
    <property type="entry name" value="YXEA FAMILY PROTEIN"/>
    <property type="match status" value="1"/>
</dbReference>
<name>K2PKX2_9LACT</name>
<dbReference type="AlphaFoldDB" id="K2PKX2"/>
<dbReference type="Gene3D" id="2.40.50.480">
    <property type="match status" value="1"/>
</dbReference>
<protein>
    <recommendedName>
        <fullName evidence="3">YxeA family protein</fullName>
    </recommendedName>
</protein>
<dbReference type="InterPro" id="IPR036166">
    <property type="entry name" value="YxeA-like_sf"/>
</dbReference>
<sequence length="105" mass="12089">MKKILLILAAALVLIGGGYSWYHASYGGTSYYVKIREDGGQQLTRYNYKMDGLDSKGKKKELEFMSHHNLRHEAYLKVLNNNKKGVISWEEVQRNDIPEKVLSKI</sequence>
<dbReference type="EMBL" id="AMQS01000031">
    <property type="protein sequence ID" value="EKF50884.1"/>
    <property type="molecule type" value="Genomic_DNA"/>
</dbReference>
<comment type="caution">
    <text evidence="1">The sequence shown here is derived from an EMBL/GenBank/DDBJ whole genome shotgun (WGS) entry which is preliminary data.</text>
</comment>
<gene>
    <name evidence="1" type="ORF">C426_1809</name>
</gene>
<dbReference type="InterPro" id="IPR006542">
    <property type="entry name" value="DUF1093"/>
</dbReference>
<dbReference type="eggNOG" id="COG5294">
    <property type="taxonomic scope" value="Bacteria"/>
</dbReference>
<dbReference type="PATRIC" id="fig|1231377.3.peg.1789"/>
<dbReference type="Proteomes" id="UP000006787">
    <property type="component" value="Unassembled WGS sequence"/>
</dbReference>
<accession>K2PKX2</accession>
<evidence type="ECO:0000313" key="1">
    <source>
        <dbReference type="EMBL" id="EKF50884.1"/>
    </source>
</evidence>
<dbReference type="PANTHER" id="PTHR36433">
    <property type="entry name" value="HYPOTHETICAL CYTOSOLIC PROTEIN"/>
    <property type="match status" value="1"/>
</dbReference>
<organism evidence="1 2">
    <name type="scientific">Lactococcus garvieae DCC43</name>
    <dbReference type="NCBI Taxonomy" id="1231377"/>
    <lineage>
        <taxon>Bacteria</taxon>
        <taxon>Bacillati</taxon>
        <taxon>Bacillota</taxon>
        <taxon>Bacilli</taxon>
        <taxon>Lactobacillales</taxon>
        <taxon>Streptococcaceae</taxon>
        <taxon>Lactococcus</taxon>
    </lineage>
</organism>
<dbReference type="Pfam" id="PF06486">
    <property type="entry name" value="DUF1093"/>
    <property type="match status" value="1"/>
</dbReference>